<dbReference type="STRING" id="5627.A0A1C7M2G5"/>
<dbReference type="PANTHER" id="PTHR10788">
    <property type="entry name" value="TREHALOSE-6-PHOSPHATE SYNTHASE"/>
    <property type="match status" value="1"/>
</dbReference>
<dbReference type="GO" id="GO:0005829">
    <property type="term" value="C:cytosol"/>
    <property type="evidence" value="ECO:0007669"/>
    <property type="project" value="TreeGrafter"/>
</dbReference>
<accession>A0A1C7M2G5</accession>
<dbReference type="GO" id="GO:0004805">
    <property type="term" value="F:trehalose-phosphatase activity"/>
    <property type="evidence" value="ECO:0007669"/>
    <property type="project" value="TreeGrafter"/>
</dbReference>
<dbReference type="OrthoDB" id="755951at2759"/>
<dbReference type="Pfam" id="PF00982">
    <property type="entry name" value="Glyco_transf_20"/>
    <property type="match status" value="1"/>
</dbReference>
<keyword evidence="2" id="KW-1185">Reference proteome</keyword>
<name>A0A1C7M2G5_GRIFR</name>
<comment type="caution">
    <text evidence="1">The sequence shown here is derived from an EMBL/GenBank/DDBJ whole genome shotgun (WGS) entry which is preliminary data.</text>
</comment>
<dbReference type="GO" id="GO:0003825">
    <property type="term" value="F:alpha,alpha-trehalose-phosphate synthase (UDP-forming) activity"/>
    <property type="evidence" value="ECO:0007669"/>
    <property type="project" value="TreeGrafter"/>
</dbReference>
<dbReference type="SUPFAM" id="SSF53756">
    <property type="entry name" value="UDP-Glycosyltransferase/glycogen phosphorylase"/>
    <property type="match status" value="1"/>
</dbReference>
<dbReference type="InterPro" id="IPR001830">
    <property type="entry name" value="Glyco_trans_20"/>
</dbReference>
<dbReference type="Proteomes" id="UP000092993">
    <property type="component" value="Unassembled WGS sequence"/>
</dbReference>
<dbReference type="GO" id="GO:0005992">
    <property type="term" value="P:trehalose biosynthetic process"/>
    <property type="evidence" value="ECO:0007669"/>
    <property type="project" value="InterPro"/>
</dbReference>
<sequence>MVISNCLPKDAHGEYHFKMSSGQRSRFRPLWLQKDRPIINRRLMDKYSCRAVYLDDNVADQHYNGFSNSILWPLFHYHPGEMNFNEENWLAYC</sequence>
<dbReference type="AlphaFoldDB" id="A0A1C7M2G5"/>
<proteinExistence type="predicted"/>
<dbReference type="GO" id="GO:0034605">
    <property type="term" value="P:cellular response to heat"/>
    <property type="evidence" value="ECO:0007669"/>
    <property type="project" value="TreeGrafter"/>
</dbReference>
<evidence type="ECO:0000313" key="2">
    <source>
        <dbReference type="Proteomes" id="UP000092993"/>
    </source>
</evidence>
<dbReference type="PANTHER" id="PTHR10788:SF106">
    <property type="entry name" value="BCDNA.GH08860"/>
    <property type="match status" value="1"/>
</dbReference>
<dbReference type="GO" id="GO:0005946">
    <property type="term" value="C:alpha,alpha-trehalose-phosphate synthase complex (UDP-forming)"/>
    <property type="evidence" value="ECO:0007669"/>
    <property type="project" value="TreeGrafter"/>
</dbReference>
<protein>
    <submittedName>
        <fullName evidence="1">Uncharacterized protein</fullName>
    </submittedName>
</protein>
<evidence type="ECO:0000313" key="1">
    <source>
        <dbReference type="EMBL" id="OBZ69264.1"/>
    </source>
</evidence>
<dbReference type="EMBL" id="LUGG01000018">
    <property type="protein sequence ID" value="OBZ69264.1"/>
    <property type="molecule type" value="Genomic_DNA"/>
</dbReference>
<reference evidence="1 2" key="1">
    <citation type="submission" date="2016-03" db="EMBL/GenBank/DDBJ databases">
        <title>Whole genome sequencing of Grifola frondosa 9006-11.</title>
        <authorList>
            <person name="Min B."/>
            <person name="Park H."/>
            <person name="Kim J.-G."/>
            <person name="Cho H."/>
            <person name="Oh Y.-L."/>
            <person name="Kong W.-S."/>
            <person name="Choi I.-G."/>
        </authorList>
    </citation>
    <scope>NUCLEOTIDE SEQUENCE [LARGE SCALE GENOMIC DNA]</scope>
    <source>
        <strain evidence="1 2">9006-11</strain>
    </source>
</reference>
<organism evidence="1 2">
    <name type="scientific">Grifola frondosa</name>
    <name type="common">Maitake</name>
    <name type="synonym">Polyporus frondosus</name>
    <dbReference type="NCBI Taxonomy" id="5627"/>
    <lineage>
        <taxon>Eukaryota</taxon>
        <taxon>Fungi</taxon>
        <taxon>Dikarya</taxon>
        <taxon>Basidiomycota</taxon>
        <taxon>Agaricomycotina</taxon>
        <taxon>Agaricomycetes</taxon>
        <taxon>Polyporales</taxon>
        <taxon>Grifolaceae</taxon>
        <taxon>Grifola</taxon>
    </lineage>
</organism>
<dbReference type="Gene3D" id="3.40.50.2000">
    <property type="entry name" value="Glycogen Phosphorylase B"/>
    <property type="match status" value="1"/>
</dbReference>
<gene>
    <name evidence="1" type="ORF">A0H81_10846</name>
</gene>